<dbReference type="AlphaFoldDB" id="A0A383E3L0"/>
<organism evidence="1">
    <name type="scientific">marine metagenome</name>
    <dbReference type="NCBI Taxonomy" id="408172"/>
    <lineage>
        <taxon>unclassified sequences</taxon>
        <taxon>metagenomes</taxon>
        <taxon>ecological metagenomes</taxon>
    </lineage>
</organism>
<reference evidence="1" key="1">
    <citation type="submission" date="2018-05" db="EMBL/GenBank/DDBJ databases">
        <authorList>
            <person name="Lanie J.A."/>
            <person name="Ng W.-L."/>
            <person name="Kazmierczak K.M."/>
            <person name="Andrzejewski T.M."/>
            <person name="Davidsen T.M."/>
            <person name="Wayne K.J."/>
            <person name="Tettelin H."/>
            <person name="Glass J.I."/>
            <person name="Rusch D."/>
            <person name="Podicherti R."/>
            <person name="Tsui H.-C.T."/>
            <person name="Winkler M.E."/>
        </authorList>
    </citation>
    <scope>NUCLEOTIDE SEQUENCE</scope>
</reference>
<name>A0A383E3L0_9ZZZZ</name>
<sequence>MNASYVGQKYTVRDAATAHITTNTALTVVS</sequence>
<evidence type="ECO:0000313" key="1">
    <source>
        <dbReference type="EMBL" id="SVE51301.1"/>
    </source>
</evidence>
<accession>A0A383E3L0</accession>
<gene>
    <name evidence="1" type="ORF">METZ01_LOCUS504155</name>
</gene>
<protein>
    <submittedName>
        <fullName evidence="1">Uncharacterized protein</fullName>
    </submittedName>
</protein>
<proteinExistence type="predicted"/>
<dbReference type="EMBL" id="UINC01222493">
    <property type="protein sequence ID" value="SVE51301.1"/>
    <property type="molecule type" value="Genomic_DNA"/>
</dbReference>